<proteinExistence type="predicted"/>
<accession>A0A2U3L9Z1</accession>
<name>A0A2U3L9Z1_9FIRM</name>
<gene>
    <name evidence="1" type="ORF">SBF1_420004</name>
</gene>
<organism evidence="1 2">
    <name type="scientific">Candidatus Desulfosporosinus infrequens</name>
    <dbReference type="NCBI Taxonomy" id="2043169"/>
    <lineage>
        <taxon>Bacteria</taxon>
        <taxon>Bacillati</taxon>
        <taxon>Bacillota</taxon>
        <taxon>Clostridia</taxon>
        <taxon>Eubacteriales</taxon>
        <taxon>Desulfitobacteriaceae</taxon>
        <taxon>Desulfosporosinus</taxon>
    </lineage>
</organism>
<evidence type="ECO:0000313" key="1">
    <source>
        <dbReference type="EMBL" id="SPF48708.1"/>
    </source>
</evidence>
<dbReference type="EMBL" id="OMOF01000357">
    <property type="protein sequence ID" value="SPF48708.1"/>
    <property type="molecule type" value="Genomic_DNA"/>
</dbReference>
<reference evidence="2" key="1">
    <citation type="submission" date="2018-02" db="EMBL/GenBank/DDBJ databases">
        <authorList>
            <person name="Hausmann B."/>
        </authorList>
    </citation>
    <scope>NUCLEOTIDE SEQUENCE [LARGE SCALE GENOMIC DNA]</scope>
    <source>
        <strain evidence="2">Peat soil MAG SbF1</strain>
    </source>
</reference>
<protein>
    <submittedName>
        <fullName evidence="1">Uncharacterized protein</fullName>
    </submittedName>
</protein>
<dbReference type="AlphaFoldDB" id="A0A2U3L9Z1"/>
<sequence>MRWEQLQTIPPLPSAILKKVFLGNAKKLYNGRIAIGHDGMLISLPAESKTIKTKYLFT</sequence>
<evidence type="ECO:0000313" key="2">
    <source>
        <dbReference type="Proteomes" id="UP000238916"/>
    </source>
</evidence>
<dbReference type="Proteomes" id="UP000238916">
    <property type="component" value="Unassembled WGS sequence"/>
</dbReference>